<dbReference type="InterPro" id="IPR027417">
    <property type="entry name" value="P-loop_NTPase"/>
</dbReference>
<dbReference type="GO" id="GO:0030163">
    <property type="term" value="P:protein catabolic process"/>
    <property type="evidence" value="ECO:0007669"/>
    <property type="project" value="InterPro"/>
</dbReference>
<dbReference type="GO" id="GO:0006508">
    <property type="term" value="P:proteolysis"/>
    <property type="evidence" value="ECO:0007669"/>
    <property type="project" value="UniProtKB-KW"/>
</dbReference>
<evidence type="ECO:0000256" key="1">
    <source>
        <dbReference type="ARBA" id="ARBA00022670"/>
    </source>
</evidence>
<dbReference type="OrthoDB" id="9758568at2"/>
<sequence>MRNKARDYLIPTQRLRWRCDPEELGFRTTRDIDASDALFGQDRAMEAIQLASEIRHSDFNLFVFGPVGTSRRFAVQELLAKQAANMPVPDDWVYVNNFDTPDKPNALRLPAGMAQKLRGEVEELVDDLAIDIPTLFESEDYQAARRAIDEEFGQRQETAMAELAEKAKDQEIALLRTPMGFMLAAKKDGEVLKNEDFKNLPEDQQKKIETRIATLQEELSGVMRNAPRLDRERRRRIEQFSADQTGQMVRDRVGDSKKKFKGIHALQAHFDVLCENMIANAEMFLSFAADAEEKPLSGKLEKAHRDPWFHAYMVNVMVSRPREAQNGAPVITEDLPNLDRLTGRTEHDSRMGTLVTDFTMIKPGALHRANGGFLVIDARRLLSEPMAWTALKQCLQTQVITITSMSERLSLMSTTSLEPEPIPVQTRVVLIGDKLLYALLVTLDPDFGELFKIEAEFEDDIDLTPDTRSQFARLIAATTKRDELRPLDAGAVAGLLDEATRQAGDCTKFSLRIGKLRDILREADHYAGQREQDFIDAEDVRKAISEKEHRAARVRDRMRETIARGTVQIDTAGQAVGQVNGLSVVGLGGFRFGRPVQISARTRLGGGKLVDIEREVELGGPLHSKGVLILANYLASTYARDQPFSLHASLVFEQSYGNIDGDSASAAELFALLSSLADVPIWQGLAVTGSVSQTGRIQAIGAVNDKVEGFFETCVDQGLSGDQGVLIPSSNVDHLLLREDIFGAVEDGKFHVYAIETVDQGIGILTGRPSGERGKDGSFPPGTINFLVESKLAGFAARRVELASQRGSSGDLK</sequence>
<dbReference type="InterPro" id="IPR014721">
    <property type="entry name" value="Ribsml_uS5_D2-typ_fold_subgr"/>
</dbReference>
<feature type="active site" evidence="2">
    <location>
        <position position="663"/>
    </location>
</feature>
<keyword evidence="2" id="KW-0378">Hydrolase</keyword>
<dbReference type="InterPro" id="IPR041699">
    <property type="entry name" value="AAA_32"/>
</dbReference>
<dbReference type="Gene3D" id="3.40.50.300">
    <property type="entry name" value="P-loop containing nucleotide triphosphate hydrolases"/>
    <property type="match status" value="1"/>
</dbReference>
<name>A0A1M6QDF8_9RHOB</name>
<dbReference type="Pfam" id="PF13654">
    <property type="entry name" value="AAA_32"/>
    <property type="match status" value="1"/>
</dbReference>
<dbReference type="PRINTS" id="PR00830">
    <property type="entry name" value="ENDOLAPTASE"/>
</dbReference>
<reference evidence="5" key="1">
    <citation type="submission" date="2016-11" db="EMBL/GenBank/DDBJ databases">
        <authorList>
            <person name="Varghese N."/>
            <person name="Submissions S."/>
        </authorList>
    </citation>
    <scope>NUCLEOTIDE SEQUENCE [LARGE SCALE GENOMIC DNA]</scope>
    <source>
        <strain evidence="5">DSM 100564</strain>
    </source>
</reference>
<keyword evidence="2" id="KW-0720">Serine protease</keyword>
<dbReference type="AlphaFoldDB" id="A0A1M6QDF8"/>
<comment type="similarity">
    <text evidence="2">Belongs to the peptidase S16 family.</text>
</comment>
<dbReference type="PROSITE" id="PS51786">
    <property type="entry name" value="LON_PROTEOLYTIC"/>
    <property type="match status" value="1"/>
</dbReference>
<dbReference type="RefSeq" id="WP_073255207.1">
    <property type="nucleotide sequence ID" value="NZ_FQZQ01000021.1"/>
</dbReference>
<dbReference type="InterPro" id="IPR020568">
    <property type="entry name" value="Ribosomal_Su5_D2-typ_SF"/>
</dbReference>
<dbReference type="Gene3D" id="3.30.230.10">
    <property type="match status" value="1"/>
</dbReference>
<dbReference type="EMBL" id="FQZQ01000021">
    <property type="protein sequence ID" value="SHK18226.1"/>
    <property type="molecule type" value="Genomic_DNA"/>
</dbReference>
<evidence type="ECO:0000313" key="4">
    <source>
        <dbReference type="EMBL" id="SHK18226.1"/>
    </source>
</evidence>
<dbReference type="Proteomes" id="UP000183982">
    <property type="component" value="Unassembled WGS sequence"/>
</dbReference>
<organism evidence="4 5">
    <name type="scientific">Shimia gijangensis</name>
    <dbReference type="NCBI Taxonomy" id="1470563"/>
    <lineage>
        <taxon>Bacteria</taxon>
        <taxon>Pseudomonadati</taxon>
        <taxon>Pseudomonadota</taxon>
        <taxon>Alphaproteobacteria</taxon>
        <taxon>Rhodobacterales</taxon>
        <taxon>Roseobacteraceae</taxon>
    </lineage>
</organism>
<keyword evidence="5" id="KW-1185">Reference proteome</keyword>
<dbReference type="GO" id="GO:0004252">
    <property type="term" value="F:serine-type endopeptidase activity"/>
    <property type="evidence" value="ECO:0007669"/>
    <property type="project" value="UniProtKB-UniRule"/>
</dbReference>
<dbReference type="Pfam" id="PF05362">
    <property type="entry name" value="Lon_C"/>
    <property type="match status" value="1"/>
</dbReference>
<dbReference type="SUPFAM" id="SSF52540">
    <property type="entry name" value="P-loop containing nucleoside triphosphate hydrolases"/>
    <property type="match status" value="1"/>
</dbReference>
<dbReference type="InterPro" id="IPR046844">
    <property type="entry name" value="Lon-like_helical"/>
</dbReference>
<feature type="domain" description="Lon proteolytic" evidence="3">
    <location>
        <begin position="573"/>
        <end position="768"/>
    </location>
</feature>
<keyword evidence="1 2" id="KW-0645">Protease</keyword>
<dbReference type="Pfam" id="PF20437">
    <property type="entry name" value="LonC_helical"/>
    <property type="match status" value="1"/>
</dbReference>
<gene>
    <name evidence="4" type="ORF">SAMN05444000_12115</name>
</gene>
<accession>A0A1M6QDF8</accession>
<protein>
    <recommendedName>
        <fullName evidence="2">endopeptidase La</fullName>
        <ecNumber evidence="2">3.4.21.53</ecNumber>
    </recommendedName>
</protein>
<dbReference type="PANTHER" id="PTHR10046">
    <property type="entry name" value="ATP DEPENDENT LON PROTEASE FAMILY MEMBER"/>
    <property type="match status" value="1"/>
</dbReference>
<dbReference type="EC" id="3.4.21.53" evidence="2"/>
<evidence type="ECO:0000259" key="3">
    <source>
        <dbReference type="PROSITE" id="PS51786"/>
    </source>
</evidence>
<proteinExistence type="inferred from homology"/>
<dbReference type="InterPro" id="IPR027065">
    <property type="entry name" value="Lon_Prtase"/>
</dbReference>
<feature type="active site" evidence="2">
    <location>
        <position position="706"/>
    </location>
</feature>
<evidence type="ECO:0000256" key="2">
    <source>
        <dbReference type="PROSITE-ProRule" id="PRU01122"/>
    </source>
</evidence>
<dbReference type="InterPro" id="IPR008269">
    <property type="entry name" value="Lon_proteolytic"/>
</dbReference>
<dbReference type="Gene3D" id="1.10.8.60">
    <property type="match status" value="1"/>
</dbReference>
<dbReference type="InterPro" id="IPR046843">
    <property type="entry name" value="LonB_AAA-LID"/>
</dbReference>
<dbReference type="STRING" id="1470563.SAMN05444000_12115"/>
<comment type="catalytic activity">
    <reaction evidence="2">
        <text>Hydrolysis of proteins in presence of ATP.</text>
        <dbReference type="EC" id="3.4.21.53"/>
    </reaction>
</comment>
<evidence type="ECO:0000313" key="5">
    <source>
        <dbReference type="Proteomes" id="UP000183982"/>
    </source>
</evidence>
<dbReference type="GO" id="GO:0005524">
    <property type="term" value="F:ATP binding"/>
    <property type="evidence" value="ECO:0007669"/>
    <property type="project" value="InterPro"/>
</dbReference>
<dbReference type="Pfam" id="PF20436">
    <property type="entry name" value="LonB_AAA-LID"/>
    <property type="match status" value="1"/>
</dbReference>
<dbReference type="SUPFAM" id="SSF54211">
    <property type="entry name" value="Ribosomal protein S5 domain 2-like"/>
    <property type="match status" value="1"/>
</dbReference>
<dbReference type="GO" id="GO:0004176">
    <property type="term" value="F:ATP-dependent peptidase activity"/>
    <property type="evidence" value="ECO:0007669"/>
    <property type="project" value="UniProtKB-UniRule"/>
</dbReference>